<comment type="function">
    <text evidence="8">This protein is part of the stalk that links CF(0) to CF(1). It either transmits conformational changes from CF(0) to CF(1) or is implicated in proton conduction.</text>
</comment>
<dbReference type="InterPro" id="IPR026015">
    <property type="entry name" value="ATP_synth_OSCP/delta_N_sf"/>
</dbReference>
<dbReference type="NCBIfam" id="TIGR01145">
    <property type="entry name" value="ATP_synt_delta"/>
    <property type="match status" value="1"/>
</dbReference>
<dbReference type="RefSeq" id="WP_123670924.1">
    <property type="nucleotide sequence ID" value="NZ_RJKE01000001.1"/>
</dbReference>
<gene>
    <name evidence="8" type="primary">atpH</name>
    <name evidence="9" type="ORF">EDD29_7566</name>
</gene>
<dbReference type="Proteomes" id="UP000272400">
    <property type="component" value="Unassembled WGS sequence"/>
</dbReference>
<dbReference type="HAMAP" id="MF_01416">
    <property type="entry name" value="ATP_synth_delta_bact"/>
    <property type="match status" value="1"/>
</dbReference>
<dbReference type="EMBL" id="RJKE01000001">
    <property type="protein sequence ID" value="ROO89857.1"/>
    <property type="molecule type" value="Genomic_DNA"/>
</dbReference>
<keyword evidence="2 8" id="KW-0813">Transport</keyword>
<dbReference type="PRINTS" id="PR00125">
    <property type="entry name" value="ATPASEDELTA"/>
</dbReference>
<protein>
    <recommendedName>
        <fullName evidence="8">ATP synthase subunit delta</fullName>
    </recommendedName>
    <alternativeName>
        <fullName evidence="8">ATP synthase F(1) sector subunit delta</fullName>
    </alternativeName>
    <alternativeName>
        <fullName evidence="8">F-type ATPase subunit delta</fullName>
        <shortName evidence="8">F-ATPase subunit delta</shortName>
    </alternativeName>
</protein>
<reference evidence="9 10" key="1">
    <citation type="submission" date="2018-11" db="EMBL/GenBank/DDBJ databases">
        <title>Sequencing the genomes of 1000 actinobacteria strains.</title>
        <authorList>
            <person name="Klenk H.-P."/>
        </authorList>
    </citation>
    <scope>NUCLEOTIDE SEQUENCE [LARGE SCALE GENOMIC DNA]</scope>
    <source>
        <strain evidence="9 10">DSM 44254</strain>
    </source>
</reference>
<comment type="similarity">
    <text evidence="8">Belongs to the ATPase delta chain family.</text>
</comment>
<keyword evidence="6 8" id="KW-0139">CF(1)</keyword>
<name>A0A3N1D8I0_9ACTN</name>
<comment type="subcellular location">
    <subcellularLocation>
        <location evidence="8">Cell membrane</location>
        <topology evidence="8">Peripheral membrane protein</topology>
    </subcellularLocation>
    <subcellularLocation>
        <location evidence="1">Membrane</location>
    </subcellularLocation>
</comment>
<dbReference type="GO" id="GO:0005886">
    <property type="term" value="C:plasma membrane"/>
    <property type="evidence" value="ECO:0007669"/>
    <property type="project" value="UniProtKB-SubCell"/>
</dbReference>
<keyword evidence="5 8" id="KW-0472">Membrane</keyword>
<evidence type="ECO:0000256" key="5">
    <source>
        <dbReference type="ARBA" id="ARBA00023136"/>
    </source>
</evidence>
<dbReference type="InterPro" id="IPR020781">
    <property type="entry name" value="ATPase_OSCP/d_CS"/>
</dbReference>
<evidence type="ECO:0000256" key="4">
    <source>
        <dbReference type="ARBA" id="ARBA00023065"/>
    </source>
</evidence>
<evidence type="ECO:0000313" key="9">
    <source>
        <dbReference type="EMBL" id="ROO89857.1"/>
    </source>
</evidence>
<comment type="function">
    <text evidence="8">F(1)F(0) ATP synthase produces ATP from ADP in the presence of a proton or sodium gradient. F-type ATPases consist of two structural domains, F(1) containing the extramembraneous catalytic core and F(0) containing the membrane proton channel, linked together by a central stalk and a peripheral stalk. During catalysis, ATP synthesis in the catalytic domain of F(1) is coupled via a rotary mechanism of the central stalk subunits to proton translocation.</text>
</comment>
<dbReference type="InterPro" id="IPR000711">
    <property type="entry name" value="ATPase_OSCP/dsu"/>
</dbReference>
<evidence type="ECO:0000313" key="10">
    <source>
        <dbReference type="Proteomes" id="UP000272400"/>
    </source>
</evidence>
<sequence length="269" mass="28327">MAGAVTRAALAEVDERFPEILASTDAGVLGAELFEILHLLDREHGLRRTLSDPSASAKAKAALLGSLLEGKVSTAAATLAGEIVQRRWSSSAELTDAFEQFAVAALADAAERAGQLDQLEEDLFRFGRIIAGDTELRNALAGDLVPLERKAELVTSLLEGKVGGPTLALALEAATHPRGRSLERGLDAYGKLVATRRNRLVALVRTAVALTGDQQTRLAAALGASYGREVHLNIELDPTVLGGIAVQLGDEAIDGTIAGRLDGVRRRIA</sequence>
<evidence type="ECO:0000256" key="1">
    <source>
        <dbReference type="ARBA" id="ARBA00004370"/>
    </source>
</evidence>
<keyword evidence="7 8" id="KW-0066">ATP synthesis</keyword>
<keyword evidence="8" id="KW-1003">Cell membrane</keyword>
<dbReference type="AlphaFoldDB" id="A0A3N1D8I0"/>
<dbReference type="Pfam" id="PF00213">
    <property type="entry name" value="OSCP"/>
    <property type="match status" value="1"/>
</dbReference>
<evidence type="ECO:0000256" key="8">
    <source>
        <dbReference type="HAMAP-Rule" id="MF_01416"/>
    </source>
</evidence>
<keyword evidence="10" id="KW-1185">Reference proteome</keyword>
<dbReference type="PROSITE" id="PS00389">
    <property type="entry name" value="ATPASE_DELTA"/>
    <property type="match status" value="1"/>
</dbReference>
<dbReference type="GO" id="GO:0045259">
    <property type="term" value="C:proton-transporting ATP synthase complex"/>
    <property type="evidence" value="ECO:0007669"/>
    <property type="project" value="UniProtKB-KW"/>
</dbReference>
<evidence type="ECO:0000256" key="3">
    <source>
        <dbReference type="ARBA" id="ARBA00022781"/>
    </source>
</evidence>
<dbReference type="OrthoDB" id="5242917at2"/>
<keyword evidence="4 8" id="KW-0406">Ion transport</keyword>
<evidence type="ECO:0000256" key="7">
    <source>
        <dbReference type="ARBA" id="ARBA00023310"/>
    </source>
</evidence>
<dbReference type="PANTHER" id="PTHR11910">
    <property type="entry name" value="ATP SYNTHASE DELTA CHAIN"/>
    <property type="match status" value="1"/>
</dbReference>
<accession>A0A3N1D8I0</accession>
<dbReference type="GO" id="GO:0046933">
    <property type="term" value="F:proton-transporting ATP synthase activity, rotational mechanism"/>
    <property type="evidence" value="ECO:0007669"/>
    <property type="project" value="UniProtKB-UniRule"/>
</dbReference>
<evidence type="ECO:0000256" key="6">
    <source>
        <dbReference type="ARBA" id="ARBA00023196"/>
    </source>
</evidence>
<organism evidence="9 10">
    <name type="scientific">Actinocorallia herbida</name>
    <dbReference type="NCBI Taxonomy" id="58109"/>
    <lineage>
        <taxon>Bacteria</taxon>
        <taxon>Bacillati</taxon>
        <taxon>Actinomycetota</taxon>
        <taxon>Actinomycetes</taxon>
        <taxon>Streptosporangiales</taxon>
        <taxon>Thermomonosporaceae</taxon>
        <taxon>Actinocorallia</taxon>
    </lineage>
</organism>
<dbReference type="NCBIfam" id="NF009967">
    <property type="entry name" value="PRK13430.1"/>
    <property type="match status" value="1"/>
</dbReference>
<keyword evidence="3 8" id="KW-0375">Hydrogen ion transport</keyword>
<proteinExistence type="inferred from homology"/>
<dbReference type="SUPFAM" id="SSF47928">
    <property type="entry name" value="N-terminal domain of the delta subunit of the F1F0-ATP synthase"/>
    <property type="match status" value="1"/>
</dbReference>
<evidence type="ECO:0000256" key="2">
    <source>
        <dbReference type="ARBA" id="ARBA00022448"/>
    </source>
</evidence>
<comment type="caution">
    <text evidence="9">The sequence shown here is derived from an EMBL/GenBank/DDBJ whole genome shotgun (WGS) entry which is preliminary data.</text>
</comment>